<evidence type="ECO:0000256" key="5">
    <source>
        <dbReference type="ARBA" id="ARBA00022737"/>
    </source>
</evidence>
<gene>
    <name evidence="11" type="ORF">AOQ84DRAFT_384290</name>
</gene>
<evidence type="ECO:0000256" key="9">
    <source>
        <dbReference type="PROSITE-ProRule" id="PRU00282"/>
    </source>
</evidence>
<evidence type="ECO:0000256" key="3">
    <source>
        <dbReference type="ARBA" id="ARBA00022448"/>
    </source>
</evidence>
<evidence type="ECO:0000256" key="6">
    <source>
        <dbReference type="ARBA" id="ARBA00022792"/>
    </source>
</evidence>
<evidence type="ECO:0000313" key="12">
    <source>
        <dbReference type="Proteomes" id="UP000250140"/>
    </source>
</evidence>
<evidence type="ECO:0000256" key="8">
    <source>
        <dbReference type="ARBA" id="ARBA00023136"/>
    </source>
</evidence>
<evidence type="ECO:0000256" key="2">
    <source>
        <dbReference type="ARBA" id="ARBA00006375"/>
    </source>
</evidence>
<dbReference type="PROSITE" id="PS50920">
    <property type="entry name" value="SOLCAR"/>
    <property type="match status" value="1"/>
</dbReference>
<evidence type="ECO:0000256" key="10">
    <source>
        <dbReference type="RuleBase" id="RU000488"/>
    </source>
</evidence>
<dbReference type="InterPro" id="IPR023395">
    <property type="entry name" value="MCP_dom_sf"/>
</dbReference>
<dbReference type="SUPFAM" id="SSF103506">
    <property type="entry name" value="Mitochondrial carrier"/>
    <property type="match status" value="1"/>
</dbReference>
<keyword evidence="6" id="KW-0496">Mitochondrion</keyword>
<evidence type="ECO:0000256" key="4">
    <source>
        <dbReference type="ARBA" id="ARBA00022692"/>
    </source>
</evidence>
<protein>
    <submittedName>
        <fullName evidence="11">Uncharacterized protein</fullName>
    </submittedName>
</protein>
<keyword evidence="6" id="KW-0999">Mitochondrion inner membrane</keyword>
<dbReference type="Pfam" id="PF00153">
    <property type="entry name" value="Mito_carr"/>
    <property type="match status" value="1"/>
</dbReference>
<keyword evidence="7" id="KW-1133">Transmembrane helix</keyword>
<sequence>MSGNTNTDILLAGAIAAFTVDLLVYPLDTLKTRIQSPDYTRLYTNAATKAINKPALFRGLYQGVGSVIIATLPSCTVQPATASTAPPNPTQP</sequence>
<comment type="subcellular location">
    <subcellularLocation>
        <location evidence="1">Membrane</location>
        <topology evidence="1">Multi-pass membrane protein</topology>
    </subcellularLocation>
</comment>
<proteinExistence type="inferred from homology"/>
<organism evidence="11 12">
    <name type="scientific">Glonium stellatum</name>
    <dbReference type="NCBI Taxonomy" id="574774"/>
    <lineage>
        <taxon>Eukaryota</taxon>
        <taxon>Fungi</taxon>
        <taxon>Dikarya</taxon>
        <taxon>Ascomycota</taxon>
        <taxon>Pezizomycotina</taxon>
        <taxon>Dothideomycetes</taxon>
        <taxon>Pleosporomycetidae</taxon>
        <taxon>Gloniales</taxon>
        <taxon>Gloniaceae</taxon>
        <taxon>Glonium</taxon>
    </lineage>
</organism>
<dbReference type="EMBL" id="KV748494">
    <property type="protein sequence ID" value="OCL15028.1"/>
    <property type="molecule type" value="Genomic_DNA"/>
</dbReference>
<comment type="similarity">
    <text evidence="2 10">Belongs to the mitochondrial carrier (TC 2.A.29) family.</text>
</comment>
<dbReference type="GO" id="GO:0016020">
    <property type="term" value="C:membrane"/>
    <property type="evidence" value="ECO:0007669"/>
    <property type="project" value="UniProtKB-SubCell"/>
</dbReference>
<reference evidence="11 12" key="1">
    <citation type="journal article" date="2016" name="Nat. Commun.">
        <title>Ectomycorrhizal ecology is imprinted in the genome of the dominant symbiotic fungus Cenococcum geophilum.</title>
        <authorList>
            <consortium name="DOE Joint Genome Institute"/>
            <person name="Peter M."/>
            <person name="Kohler A."/>
            <person name="Ohm R.A."/>
            <person name="Kuo A."/>
            <person name="Krutzmann J."/>
            <person name="Morin E."/>
            <person name="Arend M."/>
            <person name="Barry K.W."/>
            <person name="Binder M."/>
            <person name="Choi C."/>
            <person name="Clum A."/>
            <person name="Copeland A."/>
            <person name="Grisel N."/>
            <person name="Haridas S."/>
            <person name="Kipfer T."/>
            <person name="LaButti K."/>
            <person name="Lindquist E."/>
            <person name="Lipzen A."/>
            <person name="Maire R."/>
            <person name="Meier B."/>
            <person name="Mihaltcheva S."/>
            <person name="Molinier V."/>
            <person name="Murat C."/>
            <person name="Poggeler S."/>
            <person name="Quandt C.A."/>
            <person name="Sperisen C."/>
            <person name="Tritt A."/>
            <person name="Tisserant E."/>
            <person name="Crous P.W."/>
            <person name="Henrissat B."/>
            <person name="Nehls U."/>
            <person name="Egli S."/>
            <person name="Spatafora J.W."/>
            <person name="Grigoriev I.V."/>
            <person name="Martin F.M."/>
        </authorList>
    </citation>
    <scope>NUCLEOTIDE SEQUENCE [LARGE SCALE GENOMIC DNA]</scope>
    <source>
        <strain evidence="11 12">CBS 207.34</strain>
    </source>
</reference>
<dbReference type="AlphaFoldDB" id="A0A8E2FF01"/>
<evidence type="ECO:0000256" key="1">
    <source>
        <dbReference type="ARBA" id="ARBA00004141"/>
    </source>
</evidence>
<dbReference type="PANTHER" id="PTHR45667">
    <property type="entry name" value="S-ADENOSYLMETHIONINE MITOCHONDRIAL CARRIER PROTEIN"/>
    <property type="match status" value="1"/>
</dbReference>
<evidence type="ECO:0000313" key="11">
    <source>
        <dbReference type="EMBL" id="OCL15028.1"/>
    </source>
</evidence>
<keyword evidence="12" id="KW-1185">Reference proteome</keyword>
<keyword evidence="3 10" id="KW-0813">Transport</keyword>
<evidence type="ECO:0000256" key="7">
    <source>
        <dbReference type="ARBA" id="ARBA00022989"/>
    </source>
</evidence>
<dbReference type="Gene3D" id="1.50.40.10">
    <property type="entry name" value="Mitochondrial carrier domain"/>
    <property type="match status" value="1"/>
</dbReference>
<dbReference type="Proteomes" id="UP000250140">
    <property type="component" value="Unassembled WGS sequence"/>
</dbReference>
<dbReference type="InterPro" id="IPR018108">
    <property type="entry name" value="MCP_transmembrane"/>
</dbReference>
<accession>A0A8E2FF01</accession>
<feature type="repeat" description="Solcar" evidence="9">
    <location>
        <begin position="4"/>
        <end position="88"/>
    </location>
</feature>
<keyword evidence="8 9" id="KW-0472">Membrane</keyword>
<keyword evidence="4 9" id="KW-0812">Transmembrane</keyword>
<name>A0A8E2FF01_9PEZI</name>
<dbReference type="OrthoDB" id="250329at2759"/>
<keyword evidence="5" id="KW-0677">Repeat</keyword>